<comment type="subcellular location">
    <subcellularLocation>
        <location evidence="1">Cell membrane</location>
        <topology evidence="1">Multi-pass membrane protein</topology>
    </subcellularLocation>
</comment>
<evidence type="ECO:0000256" key="12">
    <source>
        <dbReference type="SAM" id="Phobius"/>
    </source>
</evidence>
<dbReference type="Pfam" id="PF00884">
    <property type="entry name" value="Sulfatase"/>
    <property type="match status" value="1"/>
</dbReference>
<feature type="region of interest" description="Disordered" evidence="11">
    <location>
        <begin position="702"/>
        <end position="743"/>
    </location>
</feature>
<evidence type="ECO:0000256" key="9">
    <source>
        <dbReference type="PIRSR" id="PIRSR005091-2"/>
    </source>
</evidence>
<dbReference type="SUPFAM" id="SSF53649">
    <property type="entry name" value="Alkaline phosphatase-like"/>
    <property type="match status" value="1"/>
</dbReference>
<dbReference type="Gene3D" id="3.40.720.10">
    <property type="entry name" value="Alkaline Phosphatase, subunit A"/>
    <property type="match status" value="1"/>
</dbReference>
<dbReference type="OrthoDB" id="5901192at2"/>
<accession>A0A5C5SDH6</accession>
<feature type="transmembrane region" description="Helical" evidence="12">
    <location>
        <begin position="48"/>
        <end position="68"/>
    </location>
</feature>
<keyword evidence="9" id="KW-0464">Manganese</keyword>
<feature type="binding site" evidence="10">
    <location>
        <position position="310"/>
    </location>
    <ligand>
        <name>Mn(2+)</name>
        <dbReference type="ChEBI" id="CHEBI:29035"/>
    </ligand>
</feature>
<comment type="pathway">
    <text evidence="2">Cell wall biogenesis; lipoteichoic acid biosynthesis.</text>
</comment>
<dbReference type="InterPro" id="IPR017850">
    <property type="entry name" value="Alkaline_phosphatase_core_sf"/>
</dbReference>
<feature type="binding site" evidence="10">
    <location>
        <position position="489"/>
    </location>
    <ligand>
        <name>Mn(2+)</name>
        <dbReference type="ChEBI" id="CHEBI:29035"/>
    </ligand>
</feature>
<comment type="caution">
    <text evidence="14">The sequence shown here is derived from an EMBL/GenBank/DDBJ whole genome shotgun (WGS) entry which is preliminary data.</text>
</comment>
<reference evidence="14 15" key="1">
    <citation type="submission" date="2019-08" db="EMBL/GenBank/DDBJ databases">
        <authorList>
            <person name="Lei W."/>
        </authorList>
    </citation>
    <scope>NUCLEOTIDE SEQUENCE [LARGE SCALE GENOMIC DNA]</scope>
    <source>
        <strain evidence="14 15">CCUG 66496</strain>
    </source>
</reference>
<feature type="compositionally biased region" description="Polar residues" evidence="11">
    <location>
        <begin position="714"/>
        <end position="743"/>
    </location>
</feature>
<feature type="domain" description="Sulfatase N-terminal" evidence="13">
    <location>
        <begin position="254"/>
        <end position="556"/>
    </location>
</feature>
<evidence type="ECO:0000256" key="11">
    <source>
        <dbReference type="SAM" id="MobiDB-lite"/>
    </source>
</evidence>
<keyword evidence="6 12" id="KW-1133">Transmembrane helix</keyword>
<dbReference type="GO" id="GO:0005886">
    <property type="term" value="C:plasma membrane"/>
    <property type="evidence" value="ECO:0007669"/>
    <property type="project" value="UniProtKB-SubCell"/>
</dbReference>
<proteinExistence type="inferred from homology"/>
<keyword evidence="15" id="KW-1185">Reference proteome</keyword>
<feature type="binding site" evidence="9">
    <location>
        <position position="428"/>
    </location>
    <ligand>
        <name>substrate</name>
    </ligand>
</feature>
<evidence type="ECO:0000256" key="7">
    <source>
        <dbReference type="ARBA" id="ARBA00023136"/>
    </source>
</evidence>
<keyword evidence="5 12" id="KW-0812">Transmembrane</keyword>
<comment type="similarity">
    <text evidence="3">Belongs to the LTA synthase family.</text>
</comment>
<feature type="transmembrane region" description="Helical" evidence="12">
    <location>
        <begin position="7"/>
        <end position="28"/>
    </location>
</feature>
<keyword evidence="4" id="KW-1003">Cell membrane</keyword>
<keyword evidence="9" id="KW-0479">Metal-binding</keyword>
<dbReference type="InterPro" id="IPR000917">
    <property type="entry name" value="Sulfatase_N"/>
</dbReference>
<feature type="binding site" evidence="10">
    <location>
        <position position="488"/>
    </location>
    <ligand>
        <name>Mn(2+)</name>
        <dbReference type="ChEBI" id="CHEBI:29035"/>
    </ligand>
</feature>
<keyword evidence="7 12" id="KW-0472">Membrane</keyword>
<evidence type="ECO:0000256" key="1">
    <source>
        <dbReference type="ARBA" id="ARBA00004651"/>
    </source>
</evidence>
<evidence type="ECO:0000256" key="4">
    <source>
        <dbReference type="ARBA" id="ARBA00022475"/>
    </source>
</evidence>
<dbReference type="PIRSF" id="PIRSF005091">
    <property type="entry name" value="Mmb_sulf_HI1246"/>
    <property type="match status" value="1"/>
</dbReference>
<feature type="transmembrane region" description="Helical" evidence="12">
    <location>
        <begin position="75"/>
        <end position="97"/>
    </location>
</feature>
<evidence type="ECO:0000256" key="6">
    <source>
        <dbReference type="ARBA" id="ARBA00022989"/>
    </source>
</evidence>
<gene>
    <name evidence="14" type="ORF">FRX57_03670</name>
</gene>
<evidence type="ECO:0000259" key="13">
    <source>
        <dbReference type="Pfam" id="PF00884"/>
    </source>
</evidence>
<dbReference type="AlphaFoldDB" id="A0A5C5SDH6"/>
<evidence type="ECO:0000313" key="14">
    <source>
        <dbReference type="EMBL" id="TWS98038.1"/>
    </source>
</evidence>
<feature type="binding site" evidence="10">
    <location>
        <position position="262"/>
    </location>
    <ligand>
        <name>Mn(2+)</name>
        <dbReference type="ChEBI" id="CHEBI:29035"/>
    </ligand>
</feature>
<evidence type="ECO:0000313" key="15">
    <source>
        <dbReference type="Proteomes" id="UP000317430"/>
    </source>
</evidence>
<dbReference type="Proteomes" id="UP000317430">
    <property type="component" value="Unassembled WGS sequence"/>
</dbReference>
<dbReference type="InterPro" id="IPR050448">
    <property type="entry name" value="OpgB/LTA_synthase_biosynth"/>
</dbReference>
<dbReference type="CDD" id="cd16015">
    <property type="entry name" value="LTA_synthase"/>
    <property type="match status" value="1"/>
</dbReference>
<dbReference type="Gene3D" id="3.30.1120.170">
    <property type="match status" value="1"/>
</dbReference>
<organism evidence="14 15">
    <name type="scientific">Streptococcus cuniculipharyngis</name>
    <dbReference type="NCBI Taxonomy" id="1562651"/>
    <lineage>
        <taxon>Bacteria</taxon>
        <taxon>Bacillati</taxon>
        <taxon>Bacillota</taxon>
        <taxon>Bacilli</taxon>
        <taxon>Lactobacillales</taxon>
        <taxon>Streptococcaceae</taxon>
        <taxon>Streptococcus</taxon>
    </lineage>
</organism>
<sequence>MKKLIQSLFKIMSTRLGFTLTLLGFYWLKSMWAYHVDFSLGLETPYQLLLTLINPIPVSLLFLGLALYTKRTRVFYVLEIFLYLVLNLILVANAIYFREFSDFITITTAMASSKVSAGLGSSAINLLRPWDIVYLLDAIILTYLFRKKLITKDPRPFPKQASIAVTSLSFLLFSINLFLAEIDRPELLSRGFSNTYVVRALGLPAFIGYDGNQTYQTQKVRSEAKPEEINTVKDYVAQHYAQPNPDYYGIAKGKNVIMIHLESFQQFLINYKLKVDDKEYEVTPFINSLYNSNQTFSFANFFHQVKAGKTSDSETLMETSLFGLNQGSFFVQYGGDNTQQAAPLILSQVGGYTSAVFHGNNGTFWNRNNVYKQLGYNYFFDQSYMSKPTKTNSFQYGLNDKVMFADSIKYLERLQQPFYTKFITVSNHYPYQNLTGDDKGFPLAKTEDETINGYFATANYLDSALEAFFNYLKASGLYENSIIVMYGDHYGISNSRNPDLAQLLDKNSETWTNYDNAMLQRVPYMIHIPGMDKGFVSTTFGGEVDALPTLLHVLGIDSSKYIQLGQDLLSPDNQQIVAFRTSGNVITPDYTSYAGKLYKTDTGEEITNPDESTVTAVNLIKEAAKKQLAISDDIQTGDLLRFYQDSGLDPLDSSKISYIKSLEDLKKIEKGLGSKSTSLYSQNGNKTTQSLYQAPSYRDLEASASSAAAAASSQAVTTDNADPSQDQELSQTETSSDTTNTPQ</sequence>
<evidence type="ECO:0000256" key="3">
    <source>
        <dbReference type="ARBA" id="ARBA00009983"/>
    </source>
</evidence>
<dbReference type="GO" id="GO:0046872">
    <property type="term" value="F:metal ion binding"/>
    <property type="evidence" value="ECO:0007669"/>
    <property type="project" value="UniProtKB-KW"/>
</dbReference>
<dbReference type="PANTHER" id="PTHR47371:SF3">
    <property type="entry name" value="PHOSPHOGLYCEROL TRANSFERASE I"/>
    <property type="match status" value="1"/>
</dbReference>
<dbReference type="InterPro" id="IPR012160">
    <property type="entry name" value="LtaS-like"/>
</dbReference>
<name>A0A5C5SDH6_9STRE</name>
<protein>
    <submittedName>
        <fullName evidence="14">LTA synthase family protein</fullName>
    </submittedName>
</protein>
<evidence type="ECO:0000256" key="8">
    <source>
        <dbReference type="PIRSR" id="PIRSR005091-1"/>
    </source>
</evidence>
<feature type="active site" evidence="8">
    <location>
        <position position="310"/>
    </location>
</feature>
<dbReference type="EMBL" id="VOHL01000002">
    <property type="protein sequence ID" value="TWS98038.1"/>
    <property type="molecule type" value="Genomic_DNA"/>
</dbReference>
<evidence type="ECO:0000256" key="2">
    <source>
        <dbReference type="ARBA" id="ARBA00004936"/>
    </source>
</evidence>
<evidence type="ECO:0000256" key="5">
    <source>
        <dbReference type="ARBA" id="ARBA00022692"/>
    </source>
</evidence>
<feature type="compositionally biased region" description="Low complexity" evidence="11">
    <location>
        <begin position="702"/>
        <end position="713"/>
    </location>
</feature>
<evidence type="ECO:0000256" key="10">
    <source>
        <dbReference type="PIRSR" id="PIRSR005091-3"/>
    </source>
</evidence>
<dbReference type="PANTHER" id="PTHR47371">
    <property type="entry name" value="LIPOTEICHOIC ACID SYNTHASE"/>
    <property type="match status" value="1"/>
</dbReference>